<reference evidence="2" key="2">
    <citation type="journal article" date="2015" name="Fish Shellfish Immunol.">
        <title>Early steps in the European eel (Anguilla anguilla)-Vibrio vulnificus interaction in the gills: Role of the RtxA13 toxin.</title>
        <authorList>
            <person name="Callol A."/>
            <person name="Pajuelo D."/>
            <person name="Ebbesson L."/>
            <person name="Teles M."/>
            <person name="MacKenzie S."/>
            <person name="Amaro C."/>
        </authorList>
    </citation>
    <scope>NUCLEOTIDE SEQUENCE</scope>
</reference>
<name>A0A0E9XAN9_ANGAN</name>
<reference evidence="2" key="1">
    <citation type="submission" date="2014-11" db="EMBL/GenBank/DDBJ databases">
        <authorList>
            <person name="Amaro Gonzalez C."/>
        </authorList>
    </citation>
    <scope>NUCLEOTIDE SEQUENCE</scope>
</reference>
<protein>
    <submittedName>
        <fullName evidence="2">Uncharacterized protein</fullName>
    </submittedName>
</protein>
<proteinExistence type="predicted"/>
<evidence type="ECO:0000313" key="2">
    <source>
        <dbReference type="EMBL" id="JAH99714.1"/>
    </source>
</evidence>
<dbReference type="EMBL" id="GBXM01008863">
    <property type="protein sequence ID" value="JAH99714.1"/>
    <property type="molecule type" value="Transcribed_RNA"/>
</dbReference>
<organism evidence="2">
    <name type="scientific">Anguilla anguilla</name>
    <name type="common">European freshwater eel</name>
    <name type="synonym">Muraena anguilla</name>
    <dbReference type="NCBI Taxonomy" id="7936"/>
    <lineage>
        <taxon>Eukaryota</taxon>
        <taxon>Metazoa</taxon>
        <taxon>Chordata</taxon>
        <taxon>Craniata</taxon>
        <taxon>Vertebrata</taxon>
        <taxon>Euteleostomi</taxon>
        <taxon>Actinopterygii</taxon>
        <taxon>Neopterygii</taxon>
        <taxon>Teleostei</taxon>
        <taxon>Anguilliformes</taxon>
        <taxon>Anguillidae</taxon>
        <taxon>Anguilla</taxon>
    </lineage>
</organism>
<dbReference type="AlphaFoldDB" id="A0A0E9XAN9"/>
<feature type="compositionally biased region" description="Polar residues" evidence="1">
    <location>
        <begin position="23"/>
        <end position="42"/>
    </location>
</feature>
<accession>A0A0E9XAN9</accession>
<evidence type="ECO:0000256" key="1">
    <source>
        <dbReference type="SAM" id="MobiDB-lite"/>
    </source>
</evidence>
<feature type="region of interest" description="Disordered" evidence="1">
    <location>
        <begin position="20"/>
        <end position="42"/>
    </location>
</feature>
<sequence>MISRRLNWRGWMKVEGVLKQRQETPTANPSMGRTKSAAKQQTVRAVRRERAIGVILSVVCVLRNVGLVERLDL</sequence>